<reference evidence="1" key="1">
    <citation type="submission" date="2020-08" db="EMBL/GenBank/DDBJ databases">
        <title>Multicomponent nature underlies the extraordinary mechanical properties of spider dragline silk.</title>
        <authorList>
            <person name="Kono N."/>
            <person name="Nakamura H."/>
            <person name="Mori M."/>
            <person name="Yoshida Y."/>
            <person name="Ohtoshi R."/>
            <person name="Malay A.D."/>
            <person name="Moran D.A.P."/>
            <person name="Tomita M."/>
            <person name="Numata K."/>
            <person name="Arakawa K."/>
        </authorList>
    </citation>
    <scope>NUCLEOTIDE SEQUENCE</scope>
</reference>
<protein>
    <recommendedName>
        <fullName evidence="3">Transposase</fullName>
    </recommendedName>
</protein>
<dbReference type="GO" id="GO:0003676">
    <property type="term" value="F:nucleic acid binding"/>
    <property type="evidence" value="ECO:0007669"/>
    <property type="project" value="InterPro"/>
</dbReference>
<evidence type="ECO:0000313" key="2">
    <source>
        <dbReference type="Proteomes" id="UP000887159"/>
    </source>
</evidence>
<dbReference type="EMBL" id="BMAU01021067">
    <property type="protein sequence ID" value="GFX89105.1"/>
    <property type="molecule type" value="Genomic_DNA"/>
</dbReference>
<evidence type="ECO:0008006" key="3">
    <source>
        <dbReference type="Google" id="ProtNLM"/>
    </source>
</evidence>
<accession>A0A8X6R6N7</accession>
<dbReference type="AlphaFoldDB" id="A0A8X6R6N7"/>
<keyword evidence="2" id="KW-1185">Reference proteome</keyword>
<proteinExistence type="predicted"/>
<comment type="caution">
    <text evidence="1">The sequence shown here is derived from an EMBL/GenBank/DDBJ whole genome shotgun (WGS) entry which is preliminary data.</text>
</comment>
<name>A0A8X6R6N7_TRICX</name>
<gene>
    <name evidence="1" type="ORF">TNCV_2854041</name>
</gene>
<sequence>MACLLSRLNPIEYAWGEFGRCVAQSTIPSRVVQEFKTAFRDEWDNIPQRRLYSLVKSMENRSKMCVGVRSQHTSY</sequence>
<dbReference type="Proteomes" id="UP000887159">
    <property type="component" value="Unassembled WGS sequence"/>
</dbReference>
<evidence type="ECO:0000313" key="1">
    <source>
        <dbReference type="EMBL" id="GFX89105.1"/>
    </source>
</evidence>
<organism evidence="1 2">
    <name type="scientific">Trichonephila clavipes</name>
    <name type="common">Golden silk orbweaver</name>
    <name type="synonym">Nephila clavipes</name>
    <dbReference type="NCBI Taxonomy" id="2585209"/>
    <lineage>
        <taxon>Eukaryota</taxon>
        <taxon>Metazoa</taxon>
        <taxon>Ecdysozoa</taxon>
        <taxon>Arthropoda</taxon>
        <taxon>Chelicerata</taxon>
        <taxon>Arachnida</taxon>
        <taxon>Araneae</taxon>
        <taxon>Araneomorphae</taxon>
        <taxon>Entelegynae</taxon>
        <taxon>Araneoidea</taxon>
        <taxon>Nephilidae</taxon>
        <taxon>Trichonephila</taxon>
    </lineage>
</organism>
<dbReference type="InterPro" id="IPR036397">
    <property type="entry name" value="RNaseH_sf"/>
</dbReference>
<dbReference type="Gene3D" id="3.30.420.10">
    <property type="entry name" value="Ribonuclease H-like superfamily/Ribonuclease H"/>
    <property type="match status" value="1"/>
</dbReference>